<feature type="domain" description="CoA carboxyltransferase C-terminal" evidence="1">
    <location>
        <begin position="276"/>
        <end position="505"/>
    </location>
</feature>
<dbReference type="Pfam" id="PF01039">
    <property type="entry name" value="Carboxyl_trans"/>
    <property type="match status" value="1"/>
</dbReference>
<dbReference type="EMBL" id="AMWX01000008">
    <property type="protein sequence ID" value="EKO36413.1"/>
    <property type="molecule type" value="Genomic_DNA"/>
</dbReference>
<proteinExistence type="predicted"/>
<dbReference type="GO" id="GO:0016740">
    <property type="term" value="F:transferase activity"/>
    <property type="evidence" value="ECO:0007669"/>
    <property type="project" value="UniProtKB-KW"/>
</dbReference>
<dbReference type="InterPro" id="IPR034733">
    <property type="entry name" value="AcCoA_carboxyl_beta"/>
</dbReference>
<evidence type="ECO:0000313" key="3">
    <source>
        <dbReference type="Proteomes" id="UP000010310"/>
    </source>
</evidence>
<dbReference type="Proteomes" id="UP000010310">
    <property type="component" value="Unassembled WGS sequence"/>
</dbReference>
<dbReference type="PANTHER" id="PTHR43842">
    <property type="entry name" value="PROPIONYL-COA CARBOXYLASE BETA CHAIN"/>
    <property type="match status" value="1"/>
</dbReference>
<dbReference type="SUPFAM" id="SSF52096">
    <property type="entry name" value="ClpP/crotonase"/>
    <property type="match status" value="2"/>
</dbReference>
<gene>
    <name evidence="2" type="ORF">B273_1270</name>
</gene>
<dbReference type="InterPro" id="IPR051047">
    <property type="entry name" value="AccD/PCCB"/>
</dbReference>
<dbReference type="InterPro" id="IPR011763">
    <property type="entry name" value="COA_CT_C"/>
</dbReference>
<dbReference type="PROSITE" id="PS50989">
    <property type="entry name" value="COA_CT_CTER"/>
    <property type="match status" value="1"/>
</dbReference>
<comment type="caution">
    <text evidence="2">The sequence shown here is derived from an EMBL/GenBank/DDBJ whole genome shotgun (WGS) entry which is preliminary data.</text>
</comment>
<dbReference type="InterPro" id="IPR029045">
    <property type="entry name" value="ClpP/crotonase-like_dom_sf"/>
</dbReference>
<evidence type="ECO:0000313" key="2">
    <source>
        <dbReference type="EMBL" id="EKO36413.1"/>
    </source>
</evidence>
<sequence>MAIKNQPEFQKFIRRVEKSSDEFRASSTEKRHSKQYRTARENLAHLVDQDSFLEFGQFAVAAQRSRRDYEELQDKTNADGIITGFCSINSELVGSENSQAVAIVYDYSVLAGTQGAFHHLKLDRICDQAKKFELPIVIFTEGGGGRPGDTDVLIQIAGLHIPSFSNWAQLTGSSLKIAVNNGYCFAGNAALFGCSDFRIATKTSWIGMAGPAMIEGGGLGVFEPTDIGPVSVHEQNGVVDYVADNEEDATLIAKKLLAYFQGPISEFSVKDQEILRNIMPEDRRYTYEVRDIINTVADEDSFLELKKNYGQSIVTGFIRIEGQPFALLASDCQKLGGAIDSVSAEKAAEFISICNDHDLSILVLADTPGFMVGPASEEGGAVRRMASLFKQGANIKVPLVAIFLRKGYGLGAQALVGGSLHNPVYTAAWPTGEFGGMGIEGAVKLGYKKELESLEDPNERKELFDKLVAKMYEVGQAIEAASFLEIDAVIDPIETRNIVLKAFQSAQGNS</sequence>
<organism evidence="2 3">
    <name type="scientific">SAR86 cluster bacterium SAR86E</name>
    <dbReference type="NCBI Taxonomy" id="1208365"/>
    <lineage>
        <taxon>Bacteria</taxon>
        <taxon>Pseudomonadati</taxon>
        <taxon>Pseudomonadota</taxon>
        <taxon>Gammaproteobacteria</taxon>
        <taxon>SAR86 cluster</taxon>
    </lineage>
</organism>
<dbReference type="STRING" id="1208365.B273_1270"/>
<dbReference type="PATRIC" id="fig|1208365.4.peg.850"/>
<dbReference type="GO" id="GO:0004658">
    <property type="term" value="F:propionyl-CoA carboxylase activity"/>
    <property type="evidence" value="ECO:0007669"/>
    <property type="project" value="TreeGrafter"/>
</dbReference>
<evidence type="ECO:0000259" key="1">
    <source>
        <dbReference type="PROSITE" id="PS50989"/>
    </source>
</evidence>
<protein>
    <submittedName>
        <fullName evidence="2">Carboxyl transferase domain protein</fullName>
    </submittedName>
</protein>
<keyword evidence="3" id="KW-1185">Reference proteome</keyword>
<dbReference type="AlphaFoldDB" id="K6H1I8"/>
<dbReference type="Gene3D" id="3.90.226.10">
    <property type="entry name" value="2-enoyl-CoA Hydratase, Chain A, domain 1"/>
    <property type="match status" value="2"/>
</dbReference>
<dbReference type="PANTHER" id="PTHR43842:SF2">
    <property type="entry name" value="PROPIONYL-COA CARBOXYLASE BETA CHAIN, MITOCHONDRIAL"/>
    <property type="match status" value="1"/>
</dbReference>
<keyword evidence="2" id="KW-0808">Transferase</keyword>
<reference evidence="2 3" key="1">
    <citation type="submission" date="2012-09" db="EMBL/GenBank/DDBJ databases">
        <authorList>
            <person name="Dupont C.L."/>
            <person name="Rusch D.B."/>
            <person name="Lombardo M.-J."/>
            <person name="Novotny M."/>
            <person name="Yee-Greenbaum J."/>
            <person name="Laskin R."/>
        </authorList>
    </citation>
    <scope>NUCLEOTIDE SEQUENCE [LARGE SCALE GENOMIC DNA]</scope>
    <source>
        <strain evidence="2">SAR86E</strain>
    </source>
</reference>
<name>K6H1I8_9GAMM</name>
<accession>K6H1I8</accession>